<evidence type="ECO:0000313" key="1">
    <source>
        <dbReference type="EMBL" id="KIO29606.1"/>
    </source>
</evidence>
<evidence type="ECO:0000313" key="2">
    <source>
        <dbReference type="Proteomes" id="UP000054248"/>
    </source>
</evidence>
<keyword evidence="2" id="KW-1185">Reference proteome</keyword>
<proteinExistence type="predicted"/>
<dbReference type="HOGENOM" id="CLU_1662102_0_0_1"/>
<reference evidence="1 2" key="1">
    <citation type="submission" date="2014-04" db="EMBL/GenBank/DDBJ databases">
        <authorList>
            <consortium name="DOE Joint Genome Institute"/>
            <person name="Kuo A."/>
            <person name="Girlanda M."/>
            <person name="Perotto S."/>
            <person name="Kohler A."/>
            <person name="Nagy L.G."/>
            <person name="Floudas D."/>
            <person name="Copeland A."/>
            <person name="Barry K.W."/>
            <person name="Cichocki N."/>
            <person name="Veneault-Fourrey C."/>
            <person name="LaButti K."/>
            <person name="Lindquist E.A."/>
            <person name="Lipzen A."/>
            <person name="Lundell T."/>
            <person name="Morin E."/>
            <person name="Murat C."/>
            <person name="Sun H."/>
            <person name="Tunlid A."/>
            <person name="Henrissat B."/>
            <person name="Grigoriev I.V."/>
            <person name="Hibbett D.S."/>
            <person name="Martin F."/>
            <person name="Nordberg H.P."/>
            <person name="Cantor M.N."/>
            <person name="Hua S.X."/>
        </authorList>
    </citation>
    <scope>NUCLEOTIDE SEQUENCE [LARGE SCALE GENOMIC DNA]</scope>
    <source>
        <strain evidence="1 2">MUT 4182</strain>
    </source>
</reference>
<dbReference type="EMBL" id="KN822981">
    <property type="protein sequence ID" value="KIO29606.1"/>
    <property type="molecule type" value="Genomic_DNA"/>
</dbReference>
<gene>
    <name evidence="1" type="ORF">M407DRAFT_21341</name>
</gene>
<protein>
    <submittedName>
        <fullName evidence="1">Uncharacterized protein</fullName>
    </submittedName>
</protein>
<reference evidence="2" key="2">
    <citation type="submission" date="2015-01" db="EMBL/GenBank/DDBJ databases">
        <title>Evolutionary Origins and Diversification of the Mycorrhizal Mutualists.</title>
        <authorList>
            <consortium name="DOE Joint Genome Institute"/>
            <consortium name="Mycorrhizal Genomics Consortium"/>
            <person name="Kohler A."/>
            <person name="Kuo A."/>
            <person name="Nagy L.G."/>
            <person name="Floudas D."/>
            <person name="Copeland A."/>
            <person name="Barry K.W."/>
            <person name="Cichocki N."/>
            <person name="Veneault-Fourrey C."/>
            <person name="LaButti K."/>
            <person name="Lindquist E.A."/>
            <person name="Lipzen A."/>
            <person name="Lundell T."/>
            <person name="Morin E."/>
            <person name="Murat C."/>
            <person name="Riley R."/>
            <person name="Ohm R."/>
            <person name="Sun H."/>
            <person name="Tunlid A."/>
            <person name="Henrissat B."/>
            <person name="Grigoriev I.V."/>
            <person name="Hibbett D.S."/>
            <person name="Martin F."/>
        </authorList>
    </citation>
    <scope>NUCLEOTIDE SEQUENCE [LARGE SCALE GENOMIC DNA]</scope>
    <source>
        <strain evidence="2">MUT 4182</strain>
    </source>
</reference>
<name>A0A0C3QNG9_9AGAM</name>
<dbReference type="Proteomes" id="UP000054248">
    <property type="component" value="Unassembled WGS sequence"/>
</dbReference>
<sequence length="159" mass="17771">MSTLNALTGWLPPPRLQGWSYGPTELSNHDPDRQPQNIISLLSQPLESAPTKWLFPQLESIGTNVVHEYGKSKILEMVKARHSYIETQREDAGDSVLKPFREIRLRGGMNNISKEAVPHAEFLDALQEAAKGAEIWWEKVKWMGNKDSSSATSSDGADN</sequence>
<organism evidence="1 2">
    <name type="scientific">Tulasnella calospora MUT 4182</name>
    <dbReference type="NCBI Taxonomy" id="1051891"/>
    <lineage>
        <taxon>Eukaryota</taxon>
        <taxon>Fungi</taxon>
        <taxon>Dikarya</taxon>
        <taxon>Basidiomycota</taxon>
        <taxon>Agaricomycotina</taxon>
        <taxon>Agaricomycetes</taxon>
        <taxon>Cantharellales</taxon>
        <taxon>Tulasnellaceae</taxon>
        <taxon>Tulasnella</taxon>
    </lineage>
</organism>
<dbReference type="AlphaFoldDB" id="A0A0C3QNG9"/>
<dbReference type="OrthoDB" id="3221235at2759"/>
<accession>A0A0C3QNG9</accession>